<keyword evidence="2" id="KW-1185">Reference proteome</keyword>
<dbReference type="PANTHER" id="PTHR12475:SF4">
    <property type="entry name" value="PROTEIN THEM6"/>
    <property type="match status" value="1"/>
</dbReference>
<dbReference type="InterPro" id="IPR029069">
    <property type="entry name" value="HotDog_dom_sf"/>
</dbReference>
<dbReference type="Gene3D" id="3.10.129.10">
    <property type="entry name" value="Hotdog Thioesterase"/>
    <property type="match status" value="1"/>
</dbReference>
<evidence type="ECO:0000313" key="1">
    <source>
        <dbReference type="EMBL" id="GAA1700950.1"/>
    </source>
</evidence>
<evidence type="ECO:0000313" key="2">
    <source>
        <dbReference type="Proteomes" id="UP001501690"/>
    </source>
</evidence>
<reference evidence="2" key="1">
    <citation type="journal article" date="2019" name="Int. J. Syst. Evol. Microbiol.">
        <title>The Global Catalogue of Microorganisms (GCM) 10K type strain sequencing project: providing services to taxonomists for standard genome sequencing and annotation.</title>
        <authorList>
            <consortium name="The Broad Institute Genomics Platform"/>
            <consortium name="The Broad Institute Genome Sequencing Center for Infectious Disease"/>
            <person name="Wu L."/>
            <person name="Ma J."/>
        </authorList>
    </citation>
    <scope>NUCLEOTIDE SEQUENCE [LARGE SCALE GENOMIC DNA]</scope>
    <source>
        <strain evidence="2">JCM 15577</strain>
    </source>
</reference>
<organism evidence="1 2">
    <name type="scientific">Microbacterium sediminicola</name>
    <dbReference type="NCBI Taxonomy" id="415210"/>
    <lineage>
        <taxon>Bacteria</taxon>
        <taxon>Bacillati</taxon>
        <taxon>Actinomycetota</taxon>
        <taxon>Actinomycetes</taxon>
        <taxon>Micrococcales</taxon>
        <taxon>Microbacteriaceae</taxon>
        <taxon>Microbacterium</taxon>
    </lineage>
</organism>
<dbReference type="InterPro" id="IPR051490">
    <property type="entry name" value="THEM6_lcsJ_thioesterase"/>
</dbReference>
<proteinExistence type="predicted"/>
<protein>
    <recommendedName>
        <fullName evidence="3">Acyl-CoA thioesterase FadM</fullName>
    </recommendedName>
</protein>
<sequence>MDPAEFLGVDIPDGADDDIRREFGVHGQTLRARTRRTKLGTGHVDPPQTSAAEYAPTASIPLVNVMWRTFLVMFLARRRLRREGLLSPTAVGRITLTTLPTDIDILGHMNNGRYLSLFDLGRWDMMLRSGMFQAMNARGWYPVVSSETITFRKSLNLWQRFVLETRFLGHDDRAVYLEHRAVVNGEVYTRAIIRARFLKKSGGIVTHEELFGALGYPDDLPDVDPWVHDWAEASKLPSTKSEAPSVWN</sequence>
<dbReference type="Pfam" id="PF13279">
    <property type="entry name" value="4HBT_2"/>
    <property type="match status" value="1"/>
</dbReference>
<dbReference type="Proteomes" id="UP001501690">
    <property type="component" value="Unassembled WGS sequence"/>
</dbReference>
<comment type="caution">
    <text evidence="1">The sequence shown here is derived from an EMBL/GenBank/DDBJ whole genome shotgun (WGS) entry which is preliminary data.</text>
</comment>
<name>A0ABP4U975_9MICO</name>
<gene>
    <name evidence="1" type="ORF">GCM10009808_18380</name>
</gene>
<dbReference type="EMBL" id="BAAAPL010000002">
    <property type="protein sequence ID" value="GAA1700950.1"/>
    <property type="molecule type" value="Genomic_DNA"/>
</dbReference>
<dbReference type="CDD" id="cd00586">
    <property type="entry name" value="4HBT"/>
    <property type="match status" value="1"/>
</dbReference>
<evidence type="ECO:0008006" key="3">
    <source>
        <dbReference type="Google" id="ProtNLM"/>
    </source>
</evidence>
<accession>A0ABP4U975</accession>
<dbReference type="PANTHER" id="PTHR12475">
    <property type="match status" value="1"/>
</dbReference>
<dbReference type="SUPFAM" id="SSF54637">
    <property type="entry name" value="Thioesterase/thiol ester dehydrase-isomerase"/>
    <property type="match status" value="1"/>
</dbReference>